<dbReference type="InterPro" id="IPR001678">
    <property type="entry name" value="MeTrfase_RsmB-F_NOP2_dom"/>
</dbReference>
<evidence type="ECO:0000313" key="15">
    <source>
        <dbReference type="EMBL" id="ABB28381.1"/>
    </source>
</evidence>
<feature type="binding site" evidence="13">
    <location>
        <begin position="257"/>
        <end position="263"/>
    </location>
    <ligand>
        <name>S-adenosyl-L-methionine</name>
        <dbReference type="ChEBI" id="CHEBI:59789"/>
    </ligand>
</feature>
<evidence type="ECO:0000256" key="8">
    <source>
        <dbReference type="ARBA" id="ARBA00022691"/>
    </source>
</evidence>
<protein>
    <recommendedName>
        <fullName evidence="3">16S rRNA (cytosine(967)-C(5))-methyltransferase</fullName>
        <ecNumber evidence="3">2.1.1.176</ecNumber>
    </recommendedName>
    <alternativeName>
        <fullName evidence="10">16S rRNA m5C967 methyltransferase</fullName>
    </alternativeName>
    <alternativeName>
        <fullName evidence="11">rRNA (cytosine-C(5)-)-methyltransferase RsmB</fullName>
    </alternativeName>
</protein>
<accession>Q3ARJ4</accession>
<name>Q3ARJ4_CHLCH</name>
<dbReference type="CDD" id="cd02440">
    <property type="entry name" value="AdoMet_MTases"/>
    <property type="match status" value="1"/>
</dbReference>
<keyword evidence="4" id="KW-0963">Cytoplasm</keyword>
<evidence type="ECO:0000256" key="1">
    <source>
        <dbReference type="ARBA" id="ARBA00002724"/>
    </source>
</evidence>
<keyword evidence="5" id="KW-0698">rRNA processing</keyword>
<evidence type="ECO:0000256" key="9">
    <source>
        <dbReference type="ARBA" id="ARBA00022884"/>
    </source>
</evidence>
<dbReference type="InterPro" id="IPR029063">
    <property type="entry name" value="SAM-dependent_MTases_sf"/>
</dbReference>
<dbReference type="EMBL" id="CP000108">
    <property type="protein sequence ID" value="ABB28381.1"/>
    <property type="molecule type" value="Genomic_DNA"/>
</dbReference>
<feature type="binding site" evidence="13">
    <location>
        <position position="308"/>
    </location>
    <ligand>
        <name>S-adenosyl-L-methionine</name>
        <dbReference type="ChEBI" id="CHEBI:59789"/>
    </ligand>
</feature>
<dbReference type="SUPFAM" id="SSF53335">
    <property type="entry name" value="S-adenosyl-L-methionine-dependent methyltransferases"/>
    <property type="match status" value="1"/>
</dbReference>
<evidence type="ECO:0000256" key="10">
    <source>
        <dbReference type="ARBA" id="ARBA00030399"/>
    </source>
</evidence>
<dbReference type="Pfam" id="PF22458">
    <property type="entry name" value="RsmF-B_ferredox"/>
    <property type="match status" value="1"/>
</dbReference>
<comment type="catalytic activity">
    <reaction evidence="12">
        <text>cytidine(967) in 16S rRNA + S-adenosyl-L-methionine = 5-methylcytidine(967) in 16S rRNA + S-adenosyl-L-homocysteine + H(+)</text>
        <dbReference type="Rhea" id="RHEA:42748"/>
        <dbReference type="Rhea" id="RHEA-COMP:10219"/>
        <dbReference type="Rhea" id="RHEA-COMP:10220"/>
        <dbReference type="ChEBI" id="CHEBI:15378"/>
        <dbReference type="ChEBI" id="CHEBI:57856"/>
        <dbReference type="ChEBI" id="CHEBI:59789"/>
        <dbReference type="ChEBI" id="CHEBI:74483"/>
        <dbReference type="ChEBI" id="CHEBI:82748"/>
        <dbReference type="EC" id="2.1.1.176"/>
    </reaction>
</comment>
<evidence type="ECO:0000256" key="4">
    <source>
        <dbReference type="ARBA" id="ARBA00022490"/>
    </source>
</evidence>
<dbReference type="eggNOG" id="COG0781">
    <property type="taxonomic scope" value="Bacteria"/>
</dbReference>
<evidence type="ECO:0000256" key="5">
    <source>
        <dbReference type="ARBA" id="ARBA00022552"/>
    </source>
</evidence>
<dbReference type="InterPro" id="IPR004573">
    <property type="entry name" value="rRNA_ssu_MeTfrase_B"/>
</dbReference>
<dbReference type="PRINTS" id="PR02008">
    <property type="entry name" value="RCMTFAMILY"/>
</dbReference>
<evidence type="ECO:0000256" key="6">
    <source>
        <dbReference type="ARBA" id="ARBA00022603"/>
    </source>
</evidence>
<dbReference type="InterPro" id="IPR035926">
    <property type="entry name" value="NusB-like_sf"/>
</dbReference>
<sequence>MSTAREVALQVLQALEKSSERSDALLHKHLEASGLERVERALATELVNGVLRWQLQLDSRISLAYHHKLEAAAPVLRNILRLGAYQLLFLTKIPRWAAVNECVKLARKYKGERMAKLVNGVLRHLDGGNEAFEKLLQGRSQAEQLALQFSHPAWLIERWLATYGELKTRQLLHYNNQAPMMGFRINRLKADAKDFFDNPTFAAAMEPCELPYCFLSREFSLFETALQEGVLSVQNPTQALAPLLLNPAPQSVVIDLCAAPGGKAMFMAELMHNQGEVIAVDQYEQKLRKLESHAQALGLTIIRTVAGDARSVAPNLQADAVLLDAPCSGTGVIGRRAELRWKVTPAMVAELQGLQAELLDHAATLLKPQGRLVYATCSIEPEENGEQVAAFLQRHPNFVAEPHAQHMTLPGDRYGYDGGFCQCLRKLQE</sequence>
<dbReference type="NCBIfam" id="NF011494">
    <property type="entry name" value="PRK14902.1"/>
    <property type="match status" value="1"/>
</dbReference>
<dbReference type="GO" id="GO:0006355">
    <property type="term" value="P:regulation of DNA-templated transcription"/>
    <property type="evidence" value="ECO:0007669"/>
    <property type="project" value="InterPro"/>
</dbReference>
<dbReference type="STRING" id="340177.Cag_1119"/>
<comment type="subcellular location">
    <subcellularLocation>
        <location evidence="2">Cytoplasm</location>
    </subcellularLocation>
</comment>
<dbReference type="Gene3D" id="3.30.70.1170">
    <property type="entry name" value="Sun protein, domain 3"/>
    <property type="match status" value="1"/>
</dbReference>
<evidence type="ECO:0000256" key="3">
    <source>
        <dbReference type="ARBA" id="ARBA00012140"/>
    </source>
</evidence>
<comment type="similarity">
    <text evidence="13">Belongs to the class I-like SAM-binding methyltransferase superfamily. RsmB/NOP family.</text>
</comment>
<evidence type="ECO:0000256" key="2">
    <source>
        <dbReference type="ARBA" id="ARBA00004496"/>
    </source>
</evidence>
<dbReference type="OrthoDB" id="9810297at2"/>
<dbReference type="GO" id="GO:0005737">
    <property type="term" value="C:cytoplasm"/>
    <property type="evidence" value="ECO:0007669"/>
    <property type="project" value="UniProtKB-SubCell"/>
</dbReference>
<dbReference type="EC" id="2.1.1.176" evidence="3"/>
<dbReference type="InterPro" id="IPR023267">
    <property type="entry name" value="RCMT"/>
</dbReference>
<evidence type="ECO:0000256" key="13">
    <source>
        <dbReference type="PROSITE-ProRule" id="PRU01023"/>
    </source>
</evidence>
<dbReference type="NCBIfam" id="TIGR00563">
    <property type="entry name" value="rsmB"/>
    <property type="match status" value="1"/>
</dbReference>
<evidence type="ECO:0000259" key="14">
    <source>
        <dbReference type="PROSITE" id="PS51686"/>
    </source>
</evidence>
<dbReference type="InterPro" id="IPR049560">
    <property type="entry name" value="MeTrfase_RsmB-F_NOP2_cat"/>
</dbReference>
<reference evidence="15" key="1">
    <citation type="submission" date="2005-08" db="EMBL/GenBank/DDBJ databases">
        <title>Complete sequence of Chlorobium chlorochromatii CaD3.</title>
        <authorList>
            <person name="Copeland A."/>
            <person name="Lucas S."/>
            <person name="Lapidus A."/>
            <person name="Barry K."/>
            <person name="Detter J.C."/>
            <person name="Glavina T."/>
            <person name="Hammon N."/>
            <person name="Israni S."/>
            <person name="Pitluck S."/>
            <person name="Bryant D."/>
            <person name="Schmutz J."/>
            <person name="Larimer F."/>
            <person name="Land M."/>
            <person name="Kyrpides N."/>
            <person name="Ivanova N."/>
            <person name="Richardson P."/>
        </authorList>
    </citation>
    <scope>NUCLEOTIDE SEQUENCE [LARGE SCALE GENOMIC DNA]</scope>
    <source>
        <strain evidence="15">CaD3</strain>
    </source>
</reference>
<gene>
    <name evidence="15" type="ordered locus">Cag_1119</name>
</gene>
<feature type="binding site" evidence="13">
    <location>
        <position position="324"/>
    </location>
    <ligand>
        <name>S-adenosyl-L-methionine</name>
        <dbReference type="ChEBI" id="CHEBI:59789"/>
    </ligand>
</feature>
<feature type="active site" description="Nucleophile" evidence="13">
    <location>
        <position position="377"/>
    </location>
</feature>
<dbReference type="KEGG" id="cch:Cag_1119"/>
<evidence type="ECO:0000256" key="12">
    <source>
        <dbReference type="ARBA" id="ARBA00047283"/>
    </source>
</evidence>
<comment type="function">
    <text evidence="1">Specifically methylates the cytosine at position 967 (m5C967) of 16S rRNA.</text>
</comment>
<dbReference type="eggNOG" id="COG0144">
    <property type="taxonomic scope" value="Bacteria"/>
</dbReference>
<feature type="domain" description="SAM-dependent MTase RsmB/NOP-type" evidence="14">
    <location>
        <begin position="160"/>
        <end position="429"/>
    </location>
</feature>
<feature type="binding site" evidence="13">
    <location>
        <position position="281"/>
    </location>
    <ligand>
        <name>S-adenosyl-L-methionine</name>
        <dbReference type="ChEBI" id="CHEBI:59789"/>
    </ligand>
</feature>
<dbReference type="SUPFAM" id="SSF48013">
    <property type="entry name" value="NusB-like"/>
    <property type="match status" value="1"/>
</dbReference>
<organism evidence="15">
    <name type="scientific">Chlorobium chlorochromatii (strain CaD3)</name>
    <dbReference type="NCBI Taxonomy" id="340177"/>
    <lineage>
        <taxon>Bacteria</taxon>
        <taxon>Pseudomonadati</taxon>
        <taxon>Chlorobiota</taxon>
        <taxon>Chlorobiia</taxon>
        <taxon>Chlorobiales</taxon>
        <taxon>Chlorobiaceae</taxon>
        <taxon>Chlorobium/Pelodictyon group</taxon>
        <taxon>Chlorobium</taxon>
    </lineage>
</organism>
<evidence type="ECO:0000256" key="7">
    <source>
        <dbReference type="ARBA" id="ARBA00022679"/>
    </source>
</evidence>
<keyword evidence="8 13" id="KW-0949">S-adenosyl-L-methionine</keyword>
<dbReference type="AlphaFoldDB" id="Q3ARJ4"/>
<dbReference type="GO" id="GO:0008649">
    <property type="term" value="F:rRNA methyltransferase activity"/>
    <property type="evidence" value="ECO:0007669"/>
    <property type="project" value="InterPro"/>
</dbReference>
<dbReference type="InterPro" id="IPR006027">
    <property type="entry name" value="NusB_RsmB_TIM44"/>
</dbReference>
<dbReference type="PANTHER" id="PTHR22807:SF61">
    <property type="entry name" value="NOL1_NOP2_SUN FAMILY PROTEIN _ ANTITERMINATION NUSB DOMAIN-CONTAINING PROTEIN"/>
    <property type="match status" value="1"/>
</dbReference>
<keyword evidence="7 13" id="KW-0808">Transferase</keyword>
<dbReference type="Gene3D" id="3.40.50.150">
    <property type="entry name" value="Vaccinia Virus protein VP39"/>
    <property type="match status" value="1"/>
</dbReference>
<dbReference type="InterPro" id="IPR054728">
    <property type="entry name" value="RsmB-like_ferredoxin"/>
</dbReference>
<dbReference type="Gene3D" id="1.10.940.10">
    <property type="entry name" value="NusB-like"/>
    <property type="match status" value="1"/>
</dbReference>
<dbReference type="Pfam" id="PF01029">
    <property type="entry name" value="NusB"/>
    <property type="match status" value="1"/>
</dbReference>
<evidence type="ECO:0000256" key="11">
    <source>
        <dbReference type="ARBA" id="ARBA00031088"/>
    </source>
</evidence>
<dbReference type="PANTHER" id="PTHR22807">
    <property type="entry name" value="NOP2 YEAST -RELATED NOL1/NOP2/FMU SUN DOMAIN-CONTAINING"/>
    <property type="match status" value="1"/>
</dbReference>
<dbReference type="HOGENOM" id="CLU_005316_0_1_10"/>
<keyword evidence="9 13" id="KW-0694">RNA-binding</keyword>
<dbReference type="PROSITE" id="PS51686">
    <property type="entry name" value="SAM_MT_RSMB_NOP"/>
    <property type="match status" value="1"/>
</dbReference>
<dbReference type="Pfam" id="PF01189">
    <property type="entry name" value="Methyltr_RsmB-F"/>
    <property type="match status" value="1"/>
</dbReference>
<keyword evidence="6 13" id="KW-0489">Methyltransferase</keyword>
<proteinExistence type="inferred from homology"/>
<dbReference type="GO" id="GO:0003723">
    <property type="term" value="F:RNA binding"/>
    <property type="evidence" value="ECO:0007669"/>
    <property type="project" value="UniProtKB-UniRule"/>
</dbReference>